<evidence type="ECO:0000313" key="2">
    <source>
        <dbReference type="EMBL" id="PBA23794.1"/>
    </source>
</evidence>
<organism evidence="2 3">
    <name type="scientific">Mycobacterium avium</name>
    <dbReference type="NCBI Taxonomy" id="1764"/>
    <lineage>
        <taxon>Bacteria</taxon>
        <taxon>Bacillati</taxon>
        <taxon>Actinomycetota</taxon>
        <taxon>Actinomycetes</taxon>
        <taxon>Mycobacteriales</taxon>
        <taxon>Mycobacteriaceae</taxon>
        <taxon>Mycobacterium</taxon>
        <taxon>Mycobacterium avium complex (MAC)</taxon>
    </lineage>
</organism>
<evidence type="ECO:0000313" key="3">
    <source>
        <dbReference type="Proteomes" id="UP000217768"/>
    </source>
</evidence>
<proteinExistence type="predicted"/>
<gene>
    <name evidence="2" type="ORF">CKJ66_26405</name>
</gene>
<reference evidence="2 3" key="1">
    <citation type="submission" date="2017-08" db="EMBL/GenBank/DDBJ databases">
        <title>Phylogenetic analysis of Mycobacterium avium complex whole genomes.</title>
        <authorList>
            <person name="Caverly L.J."/>
            <person name="Spilker T."/>
            <person name="Lipuma J."/>
        </authorList>
    </citation>
    <scope>NUCLEOTIDE SEQUENCE [LARGE SCALE GENOMIC DNA]</scope>
    <source>
        <strain evidence="2 3">FLAC0165</strain>
    </source>
</reference>
<accession>A0A2A2ZBF3</accession>
<dbReference type="EMBL" id="NSFD01000055">
    <property type="protein sequence ID" value="PBA23794.1"/>
    <property type="molecule type" value="Genomic_DNA"/>
</dbReference>
<dbReference type="Proteomes" id="UP000217768">
    <property type="component" value="Unassembled WGS sequence"/>
</dbReference>
<dbReference type="AlphaFoldDB" id="A0A2A2ZBF3"/>
<feature type="compositionally biased region" description="Polar residues" evidence="1">
    <location>
        <begin position="19"/>
        <end position="35"/>
    </location>
</feature>
<evidence type="ECO:0000256" key="1">
    <source>
        <dbReference type="SAM" id="MobiDB-lite"/>
    </source>
</evidence>
<comment type="caution">
    <text evidence="2">The sequence shown here is derived from an EMBL/GenBank/DDBJ whole genome shotgun (WGS) entry which is preliminary data.</text>
</comment>
<dbReference type="RefSeq" id="WP_033721459.1">
    <property type="nucleotide sequence ID" value="NZ_NSFD01000055.1"/>
</dbReference>
<protein>
    <submittedName>
        <fullName evidence="2">Uncharacterized protein</fullName>
    </submittedName>
</protein>
<sequence length="95" mass="9539">MAIRGDTTAGAQAAHSASMHLSTDTPEIPTGSDTKSTAIATALQAIVDTGKAETTTYNTSVDQLRQGLAAAADRITAADQQGAATVNQSGGTTYV</sequence>
<name>A0A2A2ZBF3_MYCAV</name>
<feature type="region of interest" description="Disordered" evidence="1">
    <location>
        <begin position="1"/>
        <end position="35"/>
    </location>
</feature>